<gene>
    <name evidence="1" type="ORF">TNCV_155281</name>
</gene>
<evidence type="ECO:0000313" key="1">
    <source>
        <dbReference type="EMBL" id="GFY34955.1"/>
    </source>
</evidence>
<comment type="caution">
    <text evidence="1">The sequence shown here is derived from an EMBL/GenBank/DDBJ whole genome shotgun (WGS) entry which is preliminary data.</text>
</comment>
<dbReference type="AlphaFoldDB" id="A0A8X6WHI7"/>
<reference evidence="1" key="1">
    <citation type="submission" date="2020-08" db="EMBL/GenBank/DDBJ databases">
        <title>Multicomponent nature underlies the extraordinary mechanical properties of spider dragline silk.</title>
        <authorList>
            <person name="Kono N."/>
            <person name="Nakamura H."/>
            <person name="Mori M."/>
            <person name="Yoshida Y."/>
            <person name="Ohtoshi R."/>
            <person name="Malay A.D."/>
            <person name="Moran D.A.P."/>
            <person name="Tomita M."/>
            <person name="Numata K."/>
            <person name="Arakawa K."/>
        </authorList>
    </citation>
    <scope>NUCLEOTIDE SEQUENCE</scope>
</reference>
<sequence>MSSNPVPLKTRRAEGPMHVKSVESSNVLPLLCGVVKRGWVPVQVSSSSAAHDSKLRDLTCISFLYTACLKWYQDSNSKRSGYEFMTATTALELRLSEWVVRTRPFPSLTSSLRSRGKLDERLPSSANKTYLQSDQRKLGNNLEYPLASSIRPDLQNVGSANRRKSERAKFEIFNEEEGVESTIFFTKINHFLYFTISINHERFRFMAVI</sequence>
<accession>A0A8X6WHI7</accession>
<name>A0A8X6WHI7_TRICX</name>
<dbReference type="EMBL" id="BMAU01021429">
    <property type="protein sequence ID" value="GFY34955.1"/>
    <property type="molecule type" value="Genomic_DNA"/>
</dbReference>
<keyword evidence="2" id="KW-1185">Reference proteome</keyword>
<organism evidence="1 2">
    <name type="scientific">Trichonephila clavipes</name>
    <name type="common">Golden silk orbweaver</name>
    <name type="synonym">Nephila clavipes</name>
    <dbReference type="NCBI Taxonomy" id="2585209"/>
    <lineage>
        <taxon>Eukaryota</taxon>
        <taxon>Metazoa</taxon>
        <taxon>Ecdysozoa</taxon>
        <taxon>Arthropoda</taxon>
        <taxon>Chelicerata</taxon>
        <taxon>Arachnida</taxon>
        <taxon>Araneae</taxon>
        <taxon>Araneomorphae</taxon>
        <taxon>Entelegynae</taxon>
        <taxon>Araneoidea</taxon>
        <taxon>Nephilidae</taxon>
        <taxon>Trichonephila</taxon>
    </lineage>
</organism>
<dbReference type="Proteomes" id="UP000887159">
    <property type="component" value="Unassembled WGS sequence"/>
</dbReference>
<protein>
    <submittedName>
        <fullName evidence="1">Uncharacterized protein</fullName>
    </submittedName>
</protein>
<proteinExistence type="predicted"/>
<evidence type="ECO:0000313" key="2">
    <source>
        <dbReference type="Proteomes" id="UP000887159"/>
    </source>
</evidence>